<dbReference type="KEGG" id="bsc:COCSADRAFT_91333"/>
<reference evidence="2" key="2">
    <citation type="journal article" date="2013" name="PLoS Genet.">
        <title>Comparative genome structure, secondary metabolite, and effector coding capacity across Cochliobolus pathogens.</title>
        <authorList>
            <person name="Condon B.J."/>
            <person name="Leng Y."/>
            <person name="Wu D."/>
            <person name="Bushley K.E."/>
            <person name="Ohm R.A."/>
            <person name="Otillar R."/>
            <person name="Martin J."/>
            <person name="Schackwitz W."/>
            <person name="Grimwood J."/>
            <person name="MohdZainudin N."/>
            <person name="Xue C."/>
            <person name="Wang R."/>
            <person name="Manning V.A."/>
            <person name="Dhillon B."/>
            <person name="Tu Z.J."/>
            <person name="Steffenson B.J."/>
            <person name="Salamov A."/>
            <person name="Sun H."/>
            <person name="Lowry S."/>
            <person name="LaButti K."/>
            <person name="Han J."/>
            <person name="Copeland A."/>
            <person name="Lindquist E."/>
            <person name="Barry K."/>
            <person name="Schmutz J."/>
            <person name="Baker S.E."/>
            <person name="Ciuffetti L.M."/>
            <person name="Grigoriev I.V."/>
            <person name="Zhong S."/>
            <person name="Turgeon B.G."/>
        </authorList>
    </citation>
    <scope>NUCLEOTIDE SEQUENCE [LARGE SCALE GENOMIC DNA]</scope>
    <source>
        <strain evidence="2">ND90Pr / ATCC 201652</strain>
    </source>
</reference>
<evidence type="ECO:0000313" key="1">
    <source>
        <dbReference type="EMBL" id="EMD63894.1"/>
    </source>
</evidence>
<name>M2RAI1_COCSN</name>
<dbReference type="Proteomes" id="UP000016934">
    <property type="component" value="Unassembled WGS sequence"/>
</dbReference>
<reference evidence="1 2" key="1">
    <citation type="journal article" date="2012" name="PLoS Pathog.">
        <title>Diverse lifestyles and strategies of plant pathogenesis encoded in the genomes of eighteen Dothideomycetes fungi.</title>
        <authorList>
            <person name="Ohm R.A."/>
            <person name="Feau N."/>
            <person name="Henrissat B."/>
            <person name="Schoch C.L."/>
            <person name="Horwitz B.A."/>
            <person name="Barry K.W."/>
            <person name="Condon B.J."/>
            <person name="Copeland A.C."/>
            <person name="Dhillon B."/>
            <person name="Glaser F."/>
            <person name="Hesse C.N."/>
            <person name="Kosti I."/>
            <person name="LaButti K."/>
            <person name="Lindquist E.A."/>
            <person name="Lucas S."/>
            <person name="Salamov A.A."/>
            <person name="Bradshaw R.E."/>
            <person name="Ciuffetti L."/>
            <person name="Hamelin R.C."/>
            <person name="Kema G.H.J."/>
            <person name="Lawrence C."/>
            <person name="Scott J.A."/>
            <person name="Spatafora J.W."/>
            <person name="Turgeon B.G."/>
            <person name="de Wit P.J.G.M."/>
            <person name="Zhong S."/>
            <person name="Goodwin S.B."/>
            <person name="Grigoriev I.V."/>
        </authorList>
    </citation>
    <scope>NUCLEOTIDE SEQUENCE [LARGE SCALE GENOMIC DNA]</scope>
    <source>
        <strain evidence="2">ND90Pr / ATCC 201652</strain>
    </source>
</reference>
<organism evidence="1 2">
    <name type="scientific">Cochliobolus sativus (strain ND90Pr / ATCC 201652)</name>
    <name type="common">Common root rot and spot blotch fungus</name>
    <name type="synonym">Bipolaris sorokiniana</name>
    <dbReference type="NCBI Taxonomy" id="665912"/>
    <lineage>
        <taxon>Eukaryota</taxon>
        <taxon>Fungi</taxon>
        <taxon>Dikarya</taxon>
        <taxon>Ascomycota</taxon>
        <taxon>Pezizomycotina</taxon>
        <taxon>Dothideomycetes</taxon>
        <taxon>Pleosporomycetidae</taxon>
        <taxon>Pleosporales</taxon>
        <taxon>Pleosporineae</taxon>
        <taxon>Pleosporaceae</taxon>
        <taxon>Bipolaris</taxon>
    </lineage>
</organism>
<dbReference type="RefSeq" id="XP_007700876.1">
    <property type="nucleotide sequence ID" value="XM_007702686.1"/>
</dbReference>
<dbReference type="EMBL" id="KB445644">
    <property type="protein sequence ID" value="EMD63894.1"/>
    <property type="molecule type" value="Genomic_DNA"/>
</dbReference>
<dbReference type="GeneID" id="19141391"/>
<proteinExistence type="predicted"/>
<gene>
    <name evidence="1" type="ORF">COCSADRAFT_91333</name>
</gene>
<accession>M2RAI1</accession>
<protein>
    <submittedName>
        <fullName evidence="1">Uncharacterized protein</fullName>
    </submittedName>
</protein>
<sequence length="49" mass="5283">EHLFTRRDLAVLKELERAKEQVIESSASSTNSSAIKPSLSKLSANLGGL</sequence>
<evidence type="ECO:0000313" key="2">
    <source>
        <dbReference type="Proteomes" id="UP000016934"/>
    </source>
</evidence>
<dbReference type="HOGENOM" id="CLU_3147163_0_0_1"/>
<dbReference type="AlphaFoldDB" id="M2RAI1"/>
<keyword evidence="2" id="KW-1185">Reference proteome</keyword>
<feature type="non-terminal residue" evidence="1">
    <location>
        <position position="1"/>
    </location>
</feature>